<evidence type="ECO:0000259" key="9">
    <source>
        <dbReference type="Pfam" id="PF06974"/>
    </source>
</evidence>
<evidence type="ECO:0000259" key="8">
    <source>
        <dbReference type="Pfam" id="PF03007"/>
    </source>
</evidence>
<organism evidence="10 11">
    <name type="scientific">Absidia repens</name>
    <dbReference type="NCBI Taxonomy" id="90262"/>
    <lineage>
        <taxon>Eukaryota</taxon>
        <taxon>Fungi</taxon>
        <taxon>Fungi incertae sedis</taxon>
        <taxon>Mucoromycota</taxon>
        <taxon>Mucoromycotina</taxon>
        <taxon>Mucoromycetes</taxon>
        <taxon>Mucorales</taxon>
        <taxon>Cunninghamellaceae</taxon>
        <taxon>Absidia</taxon>
    </lineage>
</organism>
<comment type="caution">
    <text evidence="10">The sequence shown here is derived from an EMBL/GenBank/DDBJ whole genome shotgun (WGS) entry which is preliminary data.</text>
</comment>
<dbReference type="InterPro" id="IPR004255">
    <property type="entry name" value="O-acyltransferase_WSD1_N"/>
</dbReference>
<accession>A0A1X2I5X6</accession>
<dbReference type="Pfam" id="PF06974">
    <property type="entry name" value="WS_DGAT_C"/>
    <property type="match status" value="1"/>
</dbReference>
<dbReference type="Gene3D" id="3.30.559.10">
    <property type="entry name" value="Chloramphenicol acetyltransferase-like domain"/>
    <property type="match status" value="1"/>
</dbReference>
<dbReference type="InterPro" id="IPR023213">
    <property type="entry name" value="CAT-like_dom_sf"/>
</dbReference>
<dbReference type="STRING" id="90262.A0A1X2I5X6"/>
<dbReference type="SUPFAM" id="SSF52777">
    <property type="entry name" value="CoA-dependent acyltransferases"/>
    <property type="match status" value="1"/>
</dbReference>
<dbReference type="EMBL" id="MCGE01000026">
    <property type="protein sequence ID" value="ORZ09898.1"/>
    <property type="molecule type" value="Genomic_DNA"/>
</dbReference>
<dbReference type="InterPro" id="IPR009721">
    <property type="entry name" value="O-acyltransferase_WSD1_C"/>
</dbReference>
<sequence>MDTIELNLPRELGQHLTGMDNMFFQLEHPRRLMTICSVWLFTKRLDINIIFEALENLCAHYPRFCMVPKHGTLYETPIWSRPYQDWTFKDNFILHTLQGASTDCLQKYMAQEYAKSFDFEKPLWEVHYITGLQDGHTAFLWKAHHSMSDGIGIMKAVLATTTSFDPVEVTKQQLEQLQRRRSEGNIANHWHDFVLERQRQQRKKNDRHPRHRTHQQQQQRYEKAMHKVGVLWHQVIFWFLWTWQLLVMVTQQVYHELWTMSLLVEPLLQQLRHLILFPIRRLFSQRKPTREMFYDDDQTFDKLIAWTDDIHLTDIQKVQKGLGGGTKCTLNDVMLMVFARSVRRYIQQHQQSSNNIKPSSNVSLRIIIPLSFRFPTDYAMKNVVTGNMVGLNTGAADNISPTTTTTLLKQVHQRMMTVKRSILPYAMYHVFIQTILRYFPFLMMPMWMQHWYTDIPHAIFTNIFGPTNPTLFGGQEMTGFHVLPPQAGKGSISVGLVSYCNKVNISMLTDNHPDYPDLANVLCKVFVDEFKSVLAEASEKLDNDTSGCSDSDEDNGAHVN</sequence>
<comment type="similarity">
    <text evidence="5">In the N-terminal section; belongs to the long-chain O-acyltransferase family.</text>
</comment>
<dbReference type="AlphaFoldDB" id="A0A1X2I5X6"/>
<evidence type="ECO:0000256" key="6">
    <source>
        <dbReference type="ARBA" id="ARBA00047604"/>
    </source>
</evidence>
<keyword evidence="3" id="KW-0808">Transferase</keyword>
<dbReference type="InterPro" id="IPR045034">
    <property type="entry name" value="O-acyltransferase_WSD1-like"/>
</dbReference>
<dbReference type="PANTHER" id="PTHR31650">
    <property type="entry name" value="O-ACYLTRANSFERASE (WSD1-LIKE) FAMILY PROTEIN"/>
    <property type="match status" value="1"/>
</dbReference>
<keyword evidence="4" id="KW-0012">Acyltransferase</keyword>
<dbReference type="Proteomes" id="UP000193560">
    <property type="component" value="Unassembled WGS sequence"/>
</dbReference>
<evidence type="ECO:0000313" key="11">
    <source>
        <dbReference type="Proteomes" id="UP000193560"/>
    </source>
</evidence>
<dbReference type="OrthoDB" id="619536at2759"/>
<dbReference type="Pfam" id="PF03007">
    <property type="entry name" value="WS_DGAT_cat"/>
    <property type="match status" value="1"/>
</dbReference>
<evidence type="ECO:0000256" key="5">
    <source>
        <dbReference type="ARBA" id="ARBA00024360"/>
    </source>
</evidence>
<reference evidence="10 11" key="1">
    <citation type="submission" date="2016-07" db="EMBL/GenBank/DDBJ databases">
        <title>Pervasive Adenine N6-methylation of Active Genes in Fungi.</title>
        <authorList>
            <consortium name="DOE Joint Genome Institute"/>
            <person name="Mondo S.J."/>
            <person name="Dannebaum R.O."/>
            <person name="Kuo R.C."/>
            <person name="Labutti K."/>
            <person name="Haridas S."/>
            <person name="Kuo A."/>
            <person name="Salamov A."/>
            <person name="Ahrendt S.R."/>
            <person name="Lipzen A."/>
            <person name="Sullivan W."/>
            <person name="Andreopoulos W.B."/>
            <person name="Clum A."/>
            <person name="Lindquist E."/>
            <person name="Daum C."/>
            <person name="Ramamoorthy G.K."/>
            <person name="Gryganskyi A."/>
            <person name="Culley D."/>
            <person name="Magnuson J.K."/>
            <person name="James T.Y."/>
            <person name="O'Malley M.A."/>
            <person name="Stajich J.E."/>
            <person name="Spatafora J.W."/>
            <person name="Visel A."/>
            <person name="Grigoriev I.V."/>
        </authorList>
    </citation>
    <scope>NUCLEOTIDE SEQUENCE [LARGE SCALE GENOMIC DNA]</scope>
    <source>
        <strain evidence="10 11">NRRL 1336</strain>
    </source>
</reference>
<dbReference type="GO" id="GO:0019432">
    <property type="term" value="P:triglyceride biosynthetic process"/>
    <property type="evidence" value="ECO:0007669"/>
    <property type="project" value="UniProtKB-UniPathway"/>
</dbReference>
<evidence type="ECO:0000256" key="3">
    <source>
        <dbReference type="ARBA" id="ARBA00022679"/>
    </source>
</evidence>
<evidence type="ECO:0000256" key="1">
    <source>
        <dbReference type="ARBA" id="ARBA00004771"/>
    </source>
</evidence>
<comment type="catalytic activity">
    <reaction evidence="6">
        <text>a long chain fatty alcohol + a fatty acyl-CoA = a long-chain alcohol wax ester + CoA</text>
        <dbReference type="Rhea" id="RHEA:38443"/>
        <dbReference type="ChEBI" id="CHEBI:17135"/>
        <dbReference type="ChEBI" id="CHEBI:57287"/>
        <dbReference type="ChEBI" id="CHEBI:77636"/>
        <dbReference type="ChEBI" id="CHEBI:235323"/>
        <dbReference type="EC" id="2.3.1.75"/>
    </reaction>
</comment>
<dbReference type="GO" id="GO:0005886">
    <property type="term" value="C:plasma membrane"/>
    <property type="evidence" value="ECO:0007669"/>
    <property type="project" value="TreeGrafter"/>
</dbReference>
<name>A0A1X2I5X6_9FUNG</name>
<dbReference type="UniPathway" id="UPA00282"/>
<comment type="pathway">
    <text evidence="2">Lipid metabolism.</text>
</comment>
<evidence type="ECO:0000313" key="10">
    <source>
        <dbReference type="EMBL" id="ORZ09898.1"/>
    </source>
</evidence>
<feature type="domain" description="O-acyltransferase WSD1-like N-terminal" evidence="8">
    <location>
        <begin position="16"/>
        <end position="180"/>
    </location>
</feature>
<feature type="domain" description="O-acyltransferase WSD1 C-terminal" evidence="9">
    <location>
        <begin position="404"/>
        <end position="531"/>
    </location>
</feature>
<dbReference type="PANTHER" id="PTHR31650:SF1">
    <property type="entry name" value="WAX ESTER SYNTHASE_DIACYLGLYCEROL ACYLTRANSFERASE 4-RELATED"/>
    <property type="match status" value="1"/>
</dbReference>
<dbReference type="GO" id="GO:0047196">
    <property type="term" value="F:long-chain-alcohol O-fatty-acyltransferase activity"/>
    <property type="evidence" value="ECO:0007669"/>
    <property type="project" value="UniProtKB-EC"/>
</dbReference>
<comment type="pathway">
    <text evidence="1">Glycerolipid metabolism; triacylglycerol biosynthesis.</text>
</comment>
<comment type="catalytic activity">
    <reaction evidence="7">
        <text>an acyl-CoA + a 1,2-diacyl-sn-glycerol = a triacyl-sn-glycerol + CoA</text>
        <dbReference type="Rhea" id="RHEA:10868"/>
        <dbReference type="ChEBI" id="CHEBI:17815"/>
        <dbReference type="ChEBI" id="CHEBI:57287"/>
        <dbReference type="ChEBI" id="CHEBI:58342"/>
        <dbReference type="ChEBI" id="CHEBI:64615"/>
        <dbReference type="EC" id="2.3.1.20"/>
    </reaction>
</comment>
<evidence type="ECO:0000256" key="2">
    <source>
        <dbReference type="ARBA" id="ARBA00005189"/>
    </source>
</evidence>
<proteinExistence type="inferred from homology"/>
<evidence type="ECO:0000256" key="7">
    <source>
        <dbReference type="ARBA" id="ARBA00048109"/>
    </source>
</evidence>
<keyword evidence="11" id="KW-1185">Reference proteome</keyword>
<gene>
    <name evidence="10" type="ORF">BCR42DRAFT_423284</name>
</gene>
<evidence type="ECO:0000256" key="4">
    <source>
        <dbReference type="ARBA" id="ARBA00023315"/>
    </source>
</evidence>
<protein>
    <submittedName>
        <fullName evidence="10">Uncharacterized protein</fullName>
    </submittedName>
</protein>
<dbReference type="GO" id="GO:0004144">
    <property type="term" value="F:diacylglycerol O-acyltransferase activity"/>
    <property type="evidence" value="ECO:0007669"/>
    <property type="project" value="UniProtKB-EC"/>
</dbReference>